<evidence type="ECO:0000313" key="3">
    <source>
        <dbReference type="Proteomes" id="UP000318331"/>
    </source>
</evidence>
<evidence type="ECO:0000256" key="1">
    <source>
        <dbReference type="SAM" id="MobiDB-lite"/>
    </source>
</evidence>
<name>A0A543I6D4_9MICO</name>
<evidence type="ECO:0000313" key="2">
    <source>
        <dbReference type="EMBL" id="TQM66144.1"/>
    </source>
</evidence>
<feature type="region of interest" description="Disordered" evidence="1">
    <location>
        <begin position="36"/>
        <end position="55"/>
    </location>
</feature>
<gene>
    <name evidence="2" type="ORF">FB466_0974</name>
</gene>
<accession>A0A543I6D4</accession>
<dbReference type="EMBL" id="VFPN01000001">
    <property type="protein sequence ID" value="TQM66144.1"/>
    <property type="molecule type" value="Genomic_DNA"/>
</dbReference>
<protein>
    <submittedName>
        <fullName evidence="2">Uncharacterized protein</fullName>
    </submittedName>
</protein>
<proteinExistence type="predicted"/>
<dbReference type="RefSeq" id="WP_170206028.1">
    <property type="nucleotide sequence ID" value="NZ_BAAAYS010000027.1"/>
</dbReference>
<comment type="caution">
    <text evidence="2">The sequence shown here is derived from an EMBL/GenBank/DDBJ whole genome shotgun (WGS) entry which is preliminary data.</text>
</comment>
<reference evidence="2 3" key="1">
    <citation type="submission" date="2019-06" db="EMBL/GenBank/DDBJ databases">
        <title>Sequencing the genomes of 1000 actinobacteria strains.</title>
        <authorList>
            <person name="Klenk H.-P."/>
        </authorList>
    </citation>
    <scope>NUCLEOTIDE SEQUENCE [LARGE SCALE GENOMIC DNA]</scope>
    <source>
        <strain evidence="2 3">DSM 18031</strain>
    </source>
</reference>
<dbReference type="Proteomes" id="UP000318331">
    <property type="component" value="Unassembled WGS sequence"/>
</dbReference>
<organism evidence="2 3">
    <name type="scientific">Klugiella xanthotipulae</name>
    <dbReference type="NCBI Taxonomy" id="244735"/>
    <lineage>
        <taxon>Bacteria</taxon>
        <taxon>Bacillati</taxon>
        <taxon>Actinomycetota</taxon>
        <taxon>Actinomycetes</taxon>
        <taxon>Micrococcales</taxon>
        <taxon>Microbacteriaceae</taxon>
        <taxon>Klugiella</taxon>
    </lineage>
</organism>
<sequence>MKPDPQHDAMMPQWRVEIQNDRVAYLNAAHERREKLAQKREAAANRRGLRLIPHR</sequence>
<dbReference type="AlphaFoldDB" id="A0A543I6D4"/>
<keyword evidence="3" id="KW-1185">Reference proteome</keyword>